<sequence>MTSDSAGIVLAGDSQYHTLMQIPGLVTSRTYVTGPNPMAVAVGADNQLALGAQSPSGSDNDVFGYEQTADQASWTYDFGMRPTAYNDVAPRGLAFAAGNARLYAVVTDNDGSDPVLHTLVPTP</sequence>
<organism evidence="1 2">
    <name type="scientific">Micromonospora cremea</name>
    <dbReference type="NCBI Taxonomy" id="709881"/>
    <lineage>
        <taxon>Bacteria</taxon>
        <taxon>Bacillati</taxon>
        <taxon>Actinomycetota</taxon>
        <taxon>Actinomycetes</taxon>
        <taxon>Micromonosporales</taxon>
        <taxon>Micromonosporaceae</taxon>
        <taxon>Micromonospora</taxon>
    </lineage>
</organism>
<name>A0A1N5V8S5_9ACTN</name>
<protein>
    <submittedName>
        <fullName evidence="1">Uncharacterized protein</fullName>
    </submittedName>
</protein>
<reference evidence="2" key="1">
    <citation type="submission" date="2016-12" db="EMBL/GenBank/DDBJ databases">
        <authorList>
            <person name="Varghese N."/>
            <person name="Submissions S."/>
        </authorList>
    </citation>
    <scope>NUCLEOTIDE SEQUENCE [LARGE SCALE GENOMIC DNA]</scope>
    <source>
        <strain evidence="2">DSM 45599</strain>
    </source>
</reference>
<dbReference type="RefSeq" id="WP_074309811.1">
    <property type="nucleotide sequence ID" value="NZ_FSQT01000001.1"/>
</dbReference>
<accession>A0A1N5V8S5</accession>
<dbReference type="Proteomes" id="UP000185124">
    <property type="component" value="Unassembled WGS sequence"/>
</dbReference>
<keyword evidence="2" id="KW-1185">Reference proteome</keyword>
<evidence type="ECO:0000313" key="1">
    <source>
        <dbReference type="EMBL" id="SIM69344.1"/>
    </source>
</evidence>
<dbReference type="EMBL" id="FSQT01000001">
    <property type="protein sequence ID" value="SIM69344.1"/>
    <property type="molecule type" value="Genomic_DNA"/>
</dbReference>
<evidence type="ECO:0000313" key="2">
    <source>
        <dbReference type="Proteomes" id="UP000185124"/>
    </source>
</evidence>
<proteinExistence type="predicted"/>
<dbReference type="OrthoDB" id="3664785at2"/>
<gene>
    <name evidence="1" type="ORF">SAMN04489832_1448</name>
</gene>
<dbReference type="AlphaFoldDB" id="A0A1N5V8S5"/>